<proteinExistence type="predicted"/>
<keyword evidence="1" id="KW-1133">Transmembrane helix</keyword>
<evidence type="ECO:0000313" key="2">
    <source>
        <dbReference type="EMBL" id="MDO7842374.1"/>
    </source>
</evidence>
<evidence type="ECO:0000256" key="1">
    <source>
        <dbReference type="SAM" id="Phobius"/>
    </source>
</evidence>
<protein>
    <submittedName>
        <fullName evidence="2">Uncharacterized protein</fullName>
    </submittedName>
</protein>
<keyword evidence="1" id="KW-0472">Membrane</keyword>
<keyword evidence="1" id="KW-0812">Transmembrane</keyword>
<dbReference type="RefSeq" id="WP_304560843.1">
    <property type="nucleotide sequence ID" value="NZ_JAUQSZ010000005.1"/>
</dbReference>
<name>A0ABT8ZZ24_9SPHN</name>
<reference evidence="2" key="1">
    <citation type="submission" date="2023-07" db="EMBL/GenBank/DDBJ databases">
        <authorList>
            <person name="Kim M.K."/>
        </authorList>
    </citation>
    <scope>NUCLEOTIDE SEQUENCE</scope>
    <source>
        <strain evidence="2">CA1-15</strain>
    </source>
</reference>
<gene>
    <name evidence="2" type="ORF">Q5H94_08545</name>
</gene>
<organism evidence="2 3">
    <name type="scientific">Sphingomonas immobilis</name>
    <dbReference type="NCBI Taxonomy" id="3063997"/>
    <lineage>
        <taxon>Bacteria</taxon>
        <taxon>Pseudomonadati</taxon>
        <taxon>Pseudomonadota</taxon>
        <taxon>Alphaproteobacteria</taxon>
        <taxon>Sphingomonadales</taxon>
        <taxon>Sphingomonadaceae</taxon>
        <taxon>Sphingomonas</taxon>
    </lineage>
</organism>
<evidence type="ECO:0000313" key="3">
    <source>
        <dbReference type="Proteomes" id="UP001176468"/>
    </source>
</evidence>
<feature type="transmembrane region" description="Helical" evidence="1">
    <location>
        <begin position="38"/>
        <end position="56"/>
    </location>
</feature>
<keyword evidence="3" id="KW-1185">Reference proteome</keyword>
<comment type="caution">
    <text evidence="2">The sequence shown here is derived from an EMBL/GenBank/DDBJ whole genome shotgun (WGS) entry which is preliminary data.</text>
</comment>
<dbReference type="EMBL" id="JAUQSZ010000005">
    <property type="protein sequence ID" value="MDO7842374.1"/>
    <property type="molecule type" value="Genomic_DNA"/>
</dbReference>
<dbReference type="Proteomes" id="UP001176468">
    <property type="component" value="Unassembled WGS sequence"/>
</dbReference>
<accession>A0ABT8ZZ24</accession>
<sequence length="57" mass="6604">MKTMLPAPIPRHPFRQSLARTEALTLTRALTRKDETDLKLFVLSFTAFFICFYTLIA</sequence>